<evidence type="ECO:0000256" key="3">
    <source>
        <dbReference type="ARBA" id="ARBA00022679"/>
    </source>
</evidence>
<name>V6LH94_9EUKA</name>
<evidence type="ECO:0000256" key="8">
    <source>
        <dbReference type="ARBA" id="ARBA00048367"/>
    </source>
</evidence>
<dbReference type="EMBL" id="KI546130">
    <property type="protein sequence ID" value="EST43935.1"/>
    <property type="molecule type" value="Genomic_DNA"/>
</dbReference>
<dbReference type="InterPro" id="IPR017441">
    <property type="entry name" value="Protein_kinase_ATP_BS"/>
</dbReference>
<feature type="binding site" evidence="9">
    <location>
        <position position="33"/>
    </location>
    <ligand>
        <name>ATP</name>
        <dbReference type="ChEBI" id="CHEBI:30616"/>
    </ligand>
</feature>
<dbReference type="FunFam" id="3.30.200.20:FF:000049">
    <property type="entry name" value="cyclin-dependent kinase-like 1 isoform X1"/>
    <property type="match status" value="1"/>
</dbReference>
<dbReference type="InterPro" id="IPR050117">
    <property type="entry name" value="MAPK"/>
</dbReference>
<keyword evidence="3" id="KW-0808">Transferase</keyword>
<keyword evidence="2 10" id="KW-0723">Serine/threonine-protein kinase</keyword>
<dbReference type="GO" id="GO:0004693">
    <property type="term" value="F:cyclin-dependent protein serine/threonine kinase activity"/>
    <property type="evidence" value="ECO:0007669"/>
    <property type="project" value="UniProtKB-EC"/>
</dbReference>
<dbReference type="PROSITE" id="PS50011">
    <property type="entry name" value="PROTEIN_KINASE_DOM"/>
    <property type="match status" value="1"/>
</dbReference>
<dbReference type="SUPFAM" id="SSF56112">
    <property type="entry name" value="Protein kinase-like (PK-like)"/>
    <property type="match status" value="1"/>
</dbReference>
<dbReference type="Pfam" id="PF00069">
    <property type="entry name" value="Pkinase"/>
    <property type="match status" value="1"/>
</dbReference>
<keyword evidence="4 9" id="KW-0547">Nucleotide-binding</keyword>
<evidence type="ECO:0000313" key="13">
    <source>
        <dbReference type="EMBL" id="KAH0577800.1"/>
    </source>
</evidence>
<evidence type="ECO:0000256" key="5">
    <source>
        <dbReference type="ARBA" id="ARBA00022777"/>
    </source>
</evidence>
<dbReference type="PROSITE" id="PS00107">
    <property type="entry name" value="PROTEIN_KINASE_ATP"/>
    <property type="match status" value="1"/>
</dbReference>
<organism evidence="12">
    <name type="scientific">Spironucleus salmonicida</name>
    <dbReference type="NCBI Taxonomy" id="348837"/>
    <lineage>
        <taxon>Eukaryota</taxon>
        <taxon>Metamonada</taxon>
        <taxon>Diplomonadida</taxon>
        <taxon>Hexamitidae</taxon>
        <taxon>Hexamitinae</taxon>
        <taxon>Spironucleus</taxon>
    </lineage>
</organism>
<dbReference type="AlphaFoldDB" id="V6LH94"/>
<dbReference type="Gene3D" id="3.30.200.20">
    <property type="entry name" value="Phosphorylase Kinase, domain 1"/>
    <property type="match status" value="1"/>
</dbReference>
<dbReference type="EC" id="2.7.11.22" evidence="1"/>
<dbReference type="InterPro" id="IPR008271">
    <property type="entry name" value="Ser/Thr_kinase_AS"/>
</dbReference>
<dbReference type="PROSITE" id="PS00108">
    <property type="entry name" value="PROTEIN_KINASE_ST"/>
    <property type="match status" value="1"/>
</dbReference>
<dbReference type="FunFam" id="1.10.510.10:FF:000624">
    <property type="entry name" value="Mitogen-activated protein kinase"/>
    <property type="match status" value="1"/>
</dbReference>
<dbReference type="Proteomes" id="UP000018208">
    <property type="component" value="Unassembled WGS sequence"/>
</dbReference>
<protein>
    <recommendedName>
        <fullName evidence="1">cyclin-dependent kinase</fullName>
        <ecNumber evidence="1">2.7.11.22</ecNumber>
    </recommendedName>
</protein>
<evidence type="ECO:0000313" key="14">
    <source>
        <dbReference type="Proteomes" id="UP000018208"/>
    </source>
</evidence>
<dbReference type="EMBL" id="AUWU02000001">
    <property type="protein sequence ID" value="KAH0577800.1"/>
    <property type="molecule type" value="Genomic_DNA"/>
</dbReference>
<accession>V6LH94</accession>
<dbReference type="VEuPathDB" id="GiardiaDB:SS50377_21154"/>
<dbReference type="SMART" id="SM00220">
    <property type="entry name" value="S_TKc"/>
    <property type="match status" value="1"/>
</dbReference>
<comment type="catalytic activity">
    <reaction evidence="7">
        <text>L-threonyl-[protein] + ATP = O-phospho-L-threonyl-[protein] + ADP + H(+)</text>
        <dbReference type="Rhea" id="RHEA:46608"/>
        <dbReference type="Rhea" id="RHEA-COMP:11060"/>
        <dbReference type="Rhea" id="RHEA-COMP:11605"/>
        <dbReference type="ChEBI" id="CHEBI:15378"/>
        <dbReference type="ChEBI" id="CHEBI:30013"/>
        <dbReference type="ChEBI" id="CHEBI:30616"/>
        <dbReference type="ChEBI" id="CHEBI:61977"/>
        <dbReference type="ChEBI" id="CHEBI:456216"/>
        <dbReference type="EC" id="2.7.11.22"/>
    </reaction>
</comment>
<dbReference type="InterPro" id="IPR000719">
    <property type="entry name" value="Prot_kinase_dom"/>
</dbReference>
<feature type="domain" description="Protein kinase" evidence="11">
    <location>
        <begin position="4"/>
        <end position="296"/>
    </location>
</feature>
<dbReference type="Gene3D" id="1.10.510.10">
    <property type="entry name" value="Transferase(Phosphotransferase) domain 1"/>
    <property type="match status" value="1"/>
</dbReference>
<dbReference type="OrthoDB" id="548217at2759"/>
<evidence type="ECO:0000256" key="7">
    <source>
        <dbReference type="ARBA" id="ARBA00047811"/>
    </source>
</evidence>
<proteinExistence type="inferred from homology"/>
<evidence type="ECO:0000256" key="10">
    <source>
        <dbReference type="RuleBase" id="RU000304"/>
    </source>
</evidence>
<dbReference type="InterPro" id="IPR011009">
    <property type="entry name" value="Kinase-like_dom_sf"/>
</dbReference>
<evidence type="ECO:0000259" key="11">
    <source>
        <dbReference type="PROSITE" id="PS50011"/>
    </source>
</evidence>
<comment type="catalytic activity">
    <reaction evidence="8">
        <text>L-seryl-[protein] + ATP = O-phospho-L-seryl-[protein] + ADP + H(+)</text>
        <dbReference type="Rhea" id="RHEA:17989"/>
        <dbReference type="Rhea" id="RHEA-COMP:9863"/>
        <dbReference type="Rhea" id="RHEA-COMP:11604"/>
        <dbReference type="ChEBI" id="CHEBI:15378"/>
        <dbReference type="ChEBI" id="CHEBI:29999"/>
        <dbReference type="ChEBI" id="CHEBI:30616"/>
        <dbReference type="ChEBI" id="CHEBI:83421"/>
        <dbReference type="ChEBI" id="CHEBI:456216"/>
        <dbReference type="EC" id="2.7.11.22"/>
    </reaction>
</comment>
<evidence type="ECO:0000256" key="6">
    <source>
        <dbReference type="ARBA" id="ARBA00022840"/>
    </source>
</evidence>
<reference evidence="13" key="2">
    <citation type="submission" date="2020-12" db="EMBL/GenBank/DDBJ databases">
        <title>New Spironucleus salmonicida genome in near-complete chromosomes.</title>
        <authorList>
            <person name="Xu F."/>
            <person name="Kurt Z."/>
            <person name="Jimenez-Gonzalez A."/>
            <person name="Astvaldsson A."/>
            <person name="Andersson J.O."/>
            <person name="Svard S.G."/>
        </authorList>
    </citation>
    <scope>NUCLEOTIDE SEQUENCE</scope>
    <source>
        <strain evidence="13">ATCC 50377</strain>
    </source>
</reference>
<comment type="similarity">
    <text evidence="10">Belongs to the protein kinase superfamily.</text>
</comment>
<dbReference type="PANTHER" id="PTHR24055">
    <property type="entry name" value="MITOGEN-ACTIVATED PROTEIN KINASE"/>
    <property type="match status" value="1"/>
</dbReference>
<dbReference type="GO" id="GO:0005524">
    <property type="term" value="F:ATP binding"/>
    <property type="evidence" value="ECO:0007669"/>
    <property type="project" value="UniProtKB-UniRule"/>
</dbReference>
<evidence type="ECO:0000313" key="12">
    <source>
        <dbReference type="EMBL" id="EST43935.1"/>
    </source>
</evidence>
<evidence type="ECO:0000256" key="4">
    <source>
        <dbReference type="ARBA" id="ARBA00022741"/>
    </source>
</evidence>
<evidence type="ECO:0000256" key="9">
    <source>
        <dbReference type="PROSITE-ProRule" id="PRU10141"/>
    </source>
</evidence>
<evidence type="ECO:0000256" key="2">
    <source>
        <dbReference type="ARBA" id="ARBA00022527"/>
    </source>
</evidence>
<keyword evidence="14" id="KW-1185">Reference proteome</keyword>
<keyword evidence="5 12" id="KW-0418">Kinase</keyword>
<keyword evidence="6 9" id="KW-0067">ATP-binding</keyword>
<evidence type="ECO:0000256" key="1">
    <source>
        <dbReference type="ARBA" id="ARBA00012425"/>
    </source>
</evidence>
<gene>
    <name evidence="12" type="ORF">SS50377_16238</name>
    <name evidence="13" type="ORF">SS50377_21154</name>
</gene>
<reference evidence="12 13" key="1">
    <citation type="journal article" date="2014" name="PLoS Genet.">
        <title>The Genome of Spironucleus salmonicida Highlights a Fish Pathogen Adapted to Fluctuating Environments.</title>
        <authorList>
            <person name="Xu F."/>
            <person name="Jerlstrom-Hultqvist J."/>
            <person name="Einarsson E."/>
            <person name="Astvaldsson A."/>
            <person name="Svard S.G."/>
            <person name="Andersson J.O."/>
        </authorList>
    </citation>
    <scope>NUCLEOTIDE SEQUENCE</scope>
    <source>
        <strain evidence="13">ATCC 50377</strain>
    </source>
</reference>
<sequence length="418" mass="48059">MQKYDILEQIGEGTYGIVLKCRNKETNEIVAIKRFKEPADPNDPIYLKITTREVRMLRQSKHPFVVNILEAFKRKTKTFLIFEYCESTVLQLIEERLFDKITIKIVANQLLIALQHLHKLNIIHRDIKPENLLLQFKQGKELGIKDQNIVPVLKLCDFGFARQATGQQLTEYVATRWYRAPELIIGDNYDFSVDIWAFGLVLYEMVTGEPLIPGDTDLDMIYRMQQFIGPMCPKHQQIIFKTPRFQGIKLSSVQQDIVTQRLSGEDPQLIELIKSCLQMDPNKRIQLDAALDSSYFDEIQDLNQIIQFQLSGIMNQSHDFSAPVLQKVQQPIRSKSSFVGKASSTLNLGSGRVSCVQRQVIPFSKQSSVSPGSDYYINKPPNKNSLLKTTNRYENTKQVQKRVMQTYGGLNLPGIRRK</sequence>